<gene>
    <name evidence="1" type="ORF">SAMN04490247_2188</name>
</gene>
<dbReference type="AlphaFoldDB" id="A0A1G8UF84"/>
<sequence>METRRANEIVTLLSDGVDPHTGEVFSADSPYQHPDTVRALFLAVKGLERMEKYEQRKEALPENAGKAWKKKEDGLLAEGFDQGRSIHELCEAHGRTKASIKARLVKLGKIEE</sequence>
<organism evidence="1 2">
    <name type="scientific">Salimicrobium halophilum</name>
    <dbReference type="NCBI Taxonomy" id="86666"/>
    <lineage>
        <taxon>Bacteria</taxon>
        <taxon>Bacillati</taxon>
        <taxon>Bacillota</taxon>
        <taxon>Bacilli</taxon>
        <taxon>Bacillales</taxon>
        <taxon>Bacillaceae</taxon>
        <taxon>Salimicrobium</taxon>
    </lineage>
</organism>
<reference evidence="2" key="1">
    <citation type="submission" date="2016-10" db="EMBL/GenBank/DDBJ databases">
        <authorList>
            <person name="Varghese N."/>
            <person name="Submissions S."/>
        </authorList>
    </citation>
    <scope>NUCLEOTIDE SEQUENCE [LARGE SCALE GENOMIC DNA]</scope>
    <source>
        <strain evidence="2">DSM 4771</strain>
    </source>
</reference>
<evidence type="ECO:0000313" key="2">
    <source>
        <dbReference type="Proteomes" id="UP000199225"/>
    </source>
</evidence>
<evidence type="ECO:0000313" key="1">
    <source>
        <dbReference type="EMBL" id="SDJ51680.1"/>
    </source>
</evidence>
<name>A0A1G8UF84_9BACI</name>
<dbReference type="EMBL" id="FNEV01000006">
    <property type="protein sequence ID" value="SDJ51680.1"/>
    <property type="molecule type" value="Genomic_DNA"/>
</dbReference>
<protein>
    <submittedName>
        <fullName evidence="1">Uncharacterized protein</fullName>
    </submittedName>
</protein>
<keyword evidence="2" id="KW-1185">Reference proteome</keyword>
<dbReference type="Proteomes" id="UP000199225">
    <property type="component" value="Unassembled WGS sequence"/>
</dbReference>
<proteinExistence type="predicted"/>
<dbReference type="OrthoDB" id="6637817at2"/>
<accession>A0A1G8UF84</accession>
<dbReference type="RefSeq" id="WP_093193906.1">
    <property type="nucleotide sequence ID" value="NZ_FNEV01000006.1"/>
</dbReference>